<dbReference type="EMBL" id="CAJVQA010009837">
    <property type="protein sequence ID" value="CAG8690393.1"/>
    <property type="molecule type" value="Genomic_DNA"/>
</dbReference>
<dbReference type="InterPro" id="IPR039024">
    <property type="entry name" value="RTC4"/>
</dbReference>
<dbReference type="AlphaFoldDB" id="A0A9N9HH36"/>
<dbReference type="PANTHER" id="PTHR41391:SF1">
    <property type="entry name" value="RESTRICTION OF TELOMERE CAPPING PROTEIN 4"/>
    <property type="match status" value="1"/>
</dbReference>
<accession>A0A9N9HH36</accession>
<comment type="caution">
    <text evidence="1">The sequence shown here is derived from an EMBL/GenBank/DDBJ whole genome shotgun (WGS) entry which is preliminary data.</text>
</comment>
<organism evidence="1 2">
    <name type="scientific">Cetraspora pellucida</name>
    <dbReference type="NCBI Taxonomy" id="1433469"/>
    <lineage>
        <taxon>Eukaryota</taxon>
        <taxon>Fungi</taxon>
        <taxon>Fungi incertae sedis</taxon>
        <taxon>Mucoromycota</taxon>
        <taxon>Glomeromycotina</taxon>
        <taxon>Glomeromycetes</taxon>
        <taxon>Diversisporales</taxon>
        <taxon>Gigasporaceae</taxon>
        <taxon>Cetraspora</taxon>
    </lineage>
</organism>
<dbReference type="OrthoDB" id="128308at2759"/>
<keyword evidence="2" id="KW-1185">Reference proteome</keyword>
<sequence length="155" mass="18262">MQNLFFEPAQTAVKQYEFCQVHRREEIIISYGIEKEYPLHLDFTILPNRVRSLKDELLKIIKEQQYSEYHVNAVKKIQEMGVSKANSSLLQINYFELSQLRYYGTKGLAIILETLTEILIVENFNNISLDTAKKIIIDSIEFELYVYDNDDNTEK</sequence>
<name>A0A9N9HH36_9GLOM</name>
<dbReference type="Proteomes" id="UP000789759">
    <property type="component" value="Unassembled WGS sequence"/>
</dbReference>
<protein>
    <submittedName>
        <fullName evidence="1">22093_t:CDS:1</fullName>
    </submittedName>
</protein>
<evidence type="ECO:0000313" key="2">
    <source>
        <dbReference type="Proteomes" id="UP000789759"/>
    </source>
</evidence>
<evidence type="ECO:0000313" key="1">
    <source>
        <dbReference type="EMBL" id="CAG8690393.1"/>
    </source>
</evidence>
<proteinExistence type="predicted"/>
<gene>
    <name evidence="1" type="ORF">CPELLU_LOCUS11265</name>
</gene>
<reference evidence="1" key="1">
    <citation type="submission" date="2021-06" db="EMBL/GenBank/DDBJ databases">
        <authorList>
            <person name="Kallberg Y."/>
            <person name="Tangrot J."/>
            <person name="Rosling A."/>
        </authorList>
    </citation>
    <scope>NUCLEOTIDE SEQUENCE</scope>
    <source>
        <strain evidence="1">FL966</strain>
    </source>
</reference>
<dbReference type="PANTHER" id="PTHR41391">
    <property type="entry name" value="RESTRICTION OF TELOMERE CAPPING PROTEIN 4"/>
    <property type="match status" value="1"/>
</dbReference>